<keyword evidence="1" id="KW-0472">Membrane</keyword>
<feature type="transmembrane region" description="Helical" evidence="1">
    <location>
        <begin position="73"/>
        <end position="94"/>
    </location>
</feature>
<feature type="transmembrane region" description="Helical" evidence="1">
    <location>
        <begin position="6"/>
        <end position="24"/>
    </location>
</feature>
<name>A0ABQ8HDT5_9ROSI</name>
<reference evidence="2 3" key="1">
    <citation type="submission" date="2021-02" db="EMBL/GenBank/DDBJ databases">
        <title>Plant Genome Project.</title>
        <authorList>
            <person name="Zhang R.-G."/>
        </authorList>
    </citation>
    <scope>NUCLEOTIDE SEQUENCE [LARGE SCALE GENOMIC DNA]</scope>
    <source>
        <tissue evidence="2">Leaves</tissue>
    </source>
</reference>
<feature type="transmembrane region" description="Helical" evidence="1">
    <location>
        <begin position="121"/>
        <end position="143"/>
    </location>
</feature>
<dbReference type="PANTHER" id="PTHR31881">
    <property type="match status" value="1"/>
</dbReference>
<accession>A0ABQ8HDT5</accession>
<dbReference type="PANTHER" id="PTHR31881:SF11">
    <property type="entry name" value="PROTEIN, PUTATIVE-RELATED"/>
    <property type="match status" value="1"/>
</dbReference>
<dbReference type="EMBL" id="JAFEMO010000012">
    <property type="protein sequence ID" value="KAH7554668.1"/>
    <property type="molecule type" value="Genomic_DNA"/>
</dbReference>
<comment type="caution">
    <text evidence="2">The sequence shown here is derived from an EMBL/GenBank/DDBJ whole genome shotgun (WGS) entry which is preliminary data.</text>
</comment>
<keyword evidence="1" id="KW-1133">Transmembrane helix</keyword>
<keyword evidence="1" id="KW-0812">Transmembrane</keyword>
<evidence type="ECO:0000313" key="2">
    <source>
        <dbReference type="EMBL" id="KAH7554668.1"/>
    </source>
</evidence>
<dbReference type="InterPro" id="IPR006747">
    <property type="entry name" value="DUF599"/>
</dbReference>
<dbReference type="Proteomes" id="UP000827721">
    <property type="component" value="Unassembled WGS sequence"/>
</dbReference>
<evidence type="ECO:0000256" key="1">
    <source>
        <dbReference type="SAM" id="Phobius"/>
    </source>
</evidence>
<feature type="transmembrane region" description="Helical" evidence="1">
    <location>
        <begin position="194"/>
        <end position="216"/>
    </location>
</feature>
<protein>
    <recommendedName>
        <fullName evidence="4">DUF599 domain-containing protein</fullName>
    </recommendedName>
</protein>
<proteinExistence type="predicted"/>
<keyword evidence="3" id="KW-1185">Reference proteome</keyword>
<organism evidence="2 3">
    <name type="scientific">Xanthoceras sorbifolium</name>
    <dbReference type="NCBI Taxonomy" id="99658"/>
    <lineage>
        <taxon>Eukaryota</taxon>
        <taxon>Viridiplantae</taxon>
        <taxon>Streptophyta</taxon>
        <taxon>Embryophyta</taxon>
        <taxon>Tracheophyta</taxon>
        <taxon>Spermatophyta</taxon>
        <taxon>Magnoliopsida</taxon>
        <taxon>eudicotyledons</taxon>
        <taxon>Gunneridae</taxon>
        <taxon>Pentapetalae</taxon>
        <taxon>rosids</taxon>
        <taxon>malvids</taxon>
        <taxon>Sapindales</taxon>
        <taxon>Sapindaceae</taxon>
        <taxon>Xanthoceroideae</taxon>
        <taxon>Xanthoceras</taxon>
    </lineage>
</organism>
<gene>
    <name evidence="2" type="ORF">JRO89_XS12G0255100</name>
</gene>
<sequence>MGVFLYLDTVLIPLSLFLMVGYHANLLHSFKNRPSCTSIGIDALKRKVWFLGLKEGGDNKTGMLAVQSLRNTIMATILTASIAILVNLALAALINNSYNGSYMFKTAIFGSQSGRIFALKYGTASLFLVVSFFCSSMALGYLIDANFLINSSSDGELITSSSPTPDASYTQTIFERGFILALVGNRVLCMAFPLLLWMFGPLPVILSSVALLWGLYELDFVAKFTTSESVISLDT</sequence>
<dbReference type="Pfam" id="PF04654">
    <property type="entry name" value="DUF599"/>
    <property type="match status" value="1"/>
</dbReference>
<evidence type="ECO:0008006" key="4">
    <source>
        <dbReference type="Google" id="ProtNLM"/>
    </source>
</evidence>
<evidence type="ECO:0000313" key="3">
    <source>
        <dbReference type="Proteomes" id="UP000827721"/>
    </source>
</evidence>